<evidence type="ECO:0000313" key="16">
    <source>
        <dbReference type="Proteomes" id="UP000287447"/>
    </source>
</evidence>
<dbReference type="GO" id="GO:0052654">
    <property type="term" value="F:L-leucine-2-oxoglutarate transaminase activity"/>
    <property type="evidence" value="ECO:0007669"/>
    <property type="project" value="RHEA"/>
</dbReference>
<dbReference type="RefSeq" id="WP_127766022.1">
    <property type="nucleotide sequence ID" value="NZ_SADE01000002.1"/>
</dbReference>
<comment type="pathway">
    <text evidence="5 14">Amino-acid biosynthesis; L-leucine biosynthesis; L-leucine from 3-methyl-2-oxobutanoate: step 4/4.</text>
</comment>
<dbReference type="UniPathway" id="UPA00048">
    <property type="reaction ID" value="UER00073"/>
</dbReference>
<dbReference type="UniPathway" id="UPA00049">
    <property type="reaction ID" value="UER00062"/>
</dbReference>
<evidence type="ECO:0000256" key="2">
    <source>
        <dbReference type="ARBA" id="ARBA00003109"/>
    </source>
</evidence>
<dbReference type="Gene3D" id="3.30.470.10">
    <property type="match status" value="1"/>
</dbReference>
<gene>
    <name evidence="14 15" type="primary">ilvE</name>
    <name evidence="15" type="ORF">EOI86_15265</name>
</gene>
<dbReference type="GO" id="GO:0009099">
    <property type="term" value="P:L-valine biosynthetic process"/>
    <property type="evidence" value="ECO:0007669"/>
    <property type="project" value="UniProtKB-UniPathway"/>
</dbReference>
<comment type="similarity">
    <text evidence="6 14">Belongs to the class-IV pyridoxal-phosphate-dependent aminotransferase family.</text>
</comment>
<dbReference type="PANTHER" id="PTHR42743">
    <property type="entry name" value="AMINO-ACID AMINOTRANSFERASE"/>
    <property type="match status" value="1"/>
</dbReference>
<dbReference type="Pfam" id="PF01063">
    <property type="entry name" value="Aminotran_4"/>
    <property type="match status" value="1"/>
</dbReference>
<name>A0A437QPU1_9PROT</name>
<keyword evidence="8 14" id="KW-0808">Transferase</keyword>
<sequence>MSNPDHAWLDGLVKWEDATCHVSSLAFKYGAAVFEGVRAYWDAERGVLNIWQLNEHLKRLEFSQRFMRYERIITADECREAILALLKANGFRANVHITVTAFLSGPGQPFVCGPVSLAVTAMARGDYATDGLDVQVSSWRRTPDSSLPQRVKANGNYLNGRVAAVQAKTDGYDTALMLTQSGKVSEGPAMCFFMVRDGVAITADKTSDILESITRSTVITLLEEQGIPVEERPIDRSELAAADEAFFCGTAWEIAPVRSIDRLVLPAGSPGPVTSLLMERFSALTMAADDAHPEWRTPVELS</sequence>
<evidence type="ECO:0000256" key="6">
    <source>
        <dbReference type="ARBA" id="ARBA00009320"/>
    </source>
</evidence>
<dbReference type="FunFam" id="3.20.10.10:FF:000002">
    <property type="entry name" value="D-alanine aminotransferase"/>
    <property type="match status" value="1"/>
</dbReference>
<keyword evidence="9 14" id="KW-0663">Pyridoxal phosphate</keyword>
<evidence type="ECO:0000256" key="12">
    <source>
        <dbReference type="ARBA" id="ARBA00048798"/>
    </source>
</evidence>
<comment type="pathway">
    <text evidence="3 14">Amino-acid biosynthesis; L-isoleucine biosynthesis; L-isoleucine from 2-oxobutanoate: step 4/4.</text>
</comment>
<dbReference type="EC" id="2.6.1.42" evidence="14"/>
<evidence type="ECO:0000256" key="8">
    <source>
        <dbReference type="ARBA" id="ARBA00022679"/>
    </source>
</evidence>
<comment type="pathway">
    <text evidence="4 14">Amino-acid biosynthesis; L-valine biosynthesis; L-valine from pyruvate: step 4/4.</text>
</comment>
<keyword evidence="10 14" id="KW-0100">Branched-chain amino acid biosynthesis</keyword>
<comment type="function">
    <text evidence="2 14">Acts on leucine, isoleucine and valine.</text>
</comment>
<comment type="catalytic activity">
    <reaction evidence="12 14">
        <text>L-isoleucine + 2-oxoglutarate = (S)-3-methyl-2-oxopentanoate + L-glutamate</text>
        <dbReference type="Rhea" id="RHEA:24801"/>
        <dbReference type="ChEBI" id="CHEBI:16810"/>
        <dbReference type="ChEBI" id="CHEBI:29985"/>
        <dbReference type="ChEBI" id="CHEBI:35146"/>
        <dbReference type="ChEBI" id="CHEBI:58045"/>
        <dbReference type="EC" id="2.6.1.42"/>
    </reaction>
</comment>
<evidence type="ECO:0000256" key="5">
    <source>
        <dbReference type="ARBA" id="ARBA00005072"/>
    </source>
</evidence>
<keyword evidence="14" id="KW-0028">Amino-acid biosynthesis</keyword>
<dbReference type="GO" id="GO:0052656">
    <property type="term" value="F:L-isoleucine-2-oxoglutarate transaminase activity"/>
    <property type="evidence" value="ECO:0007669"/>
    <property type="project" value="RHEA"/>
</dbReference>
<dbReference type="Gene3D" id="3.20.10.10">
    <property type="entry name" value="D-amino Acid Aminotransferase, subunit A, domain 2"/>
    <property type="match status" value="1"/>
</dbReference>
<dbReference type="GO" id="GO:0052655">
    <property type="term" value="F:L-valine-2-oxoglutarate transaminase activity"/>
    <property type="evidence" value="ECO:0007669"/>
    <property type="project" value="RHEA"/>
</dbReference>
<dbReference type="NCBIfam" id="TIGR01122">
    <property type="entry name" value="ilvE_I"/>
    <property type="match status" value="1"/>
</dbReference>
<evidence type="ECO:0000256" key="1">
    <source>
        <dbReference type="ARBA" id="ARBA00001933"/>
    </source>
</evidence>
<evidence type="ECO:0000256" key="7">
    <source>
        <dbReference type="ARBA" id="ARBA00022576"/>
    </source>
</evidence>
<dbReference type="InterPro" id="IPR036038">
    <property type="entry name" value="Aminotransferase-like"/>
</dbReference>
<evidence type="ECO:0000256" key="11">
    <source>
        <dbReference type="ARBA" id="ARBA00048212"/>
    </source>
</evidence>
<dbReference type="PANTHER" id="PTHR42743:SF4">
    <property type="entry name" value="BRANCHED-CHAIN-AMINO-ACID AMINOTRANSFERASE-RELATED"/>
    <property type="match status" value="1"/>
</dbReference>
<accession>A0A437QPU1</accession>
<dbReference type="InterPro" id="IPR043132">
    <property type="entry name" value="BCAT-like_C"/>
</dbReference>
<evidence type="ECO:0000256" key="14">
    <source>
        <dbReference type="RuleBase" id="RU364094"/>
    </source>
</evidence>
<evidence type="ECO:0000256" key="9">
    <source>
        <dbReference type="ARBA" id="ARBA00022898"/>
    </source>
</evidence>
<dbReference type="InterPro" id="IPR050571">
    <property type="entry name" value="Class-IV_PLP-Dep_Aminotrnsfr"/>
</dbReference>
<organism evidence="15 16">
    <name type="scientific">Hwanghaeella grinnelliae</name>
    <dbReference type="NCBI Taxonomy" id="2500179"/>
    <lineage>
        <taxon>Bacteria</taxon>
        <taxon>Pseudomonadati</taxon>
        <taxon>Pseudomonadota</taxon>
        <taxon>Alphaproteobacteria</taxon>
        <taxon>Rhodospirillales</taxon>
        <taxon>Rhodospirillaceae</taxon>
        <taxon>Hwanghaeella</taxon>
    </lineage>
</organism>
<dbReference type="InterPro" id="IPR043131">
    <property type="entry name" value="BCAT-like_N"/>
</dbReference>
<dbReference type="EMBL" id="SADE01000002">
    <property type="protein sequence ID" value="RVU36546.1"/>
    <property type="molecule type" value="Genomic_DNA"/>
</dbReference>
<evidence type="ECO:0000256" key="13">
    <source>
        <dbReference type="ARBA" id="ARBA00049229"/>
    </source>
</evidence>
<evidence type="ECO:0000256" key="3">
    <source>
        <dbReference type="ARBA" id="ARBA00004824"/>
    </source>
</evidence>
<dbReference type="InterPro" id="IPR005785">
    <property type="entry name" value="B_amino_transI"/>
</dbReference>
<keyword evidence="16" id="KW-1185">Reference proteome</keyword>
<dbReference type="AlphaFoldDB" id="A0A437QPU1"/>
<dbReference type="GO" id="GO:0009098">
    <property type="term" value="P:L-leucine biosynthetic process"/>
    <property type="evidence" value="ECO:0007669"/>
    <property type="project" value="UniProtKB-UniPathway"/>
</dbReference>
<comment type="catalytic activity">
    <reaction evidence="13 14">
        <text>L-leucine + 2-oxoglutarate = 4-methyl-2-oxopentanoate + L-glutamate</text>
        <dbReference type="Rhea" id="RHEA:18321"/>
        <dbReference type="ChEBI" id="CHEBI:16810"/>
        <dbReference type="ChEBI" id="CHEBI:17865"/>
        <dbReference type="ChEBI" id="CHEBI:29985"/>
        <dbReference type="ChEBI" id="CHEBI:57427"/>
        <dbReference type="EC" id="2.6.1.42"/>
    </reaction>
</comment>
<comment type="caution">
    <text evidence="15">The sequence shown here is derived from an EMBL/GenBank/DDBJ whole genome shotgun (WGS) entry which is preliminary data.</text>
</comment>
<keyword evidence="7 14" id="KW-0032">Aminotransferase</keyword>
<comment type="catalytic activity">
    <reaction evidence="11 14">
        <text>L-valine + 2-oxoglutarate = 3-methyl-2-oxobutanoate + L-glutamate</text>
        <dbReference type="Rhea" id="RHEA:24813"/>
        <dbReference type="ChEBI" id="CHEBI:11851"/>
        <dbReference type="ChEBI" id="CHEBI:16810"/>
        <dbReference type="ChEBI" id="CHEBI:29985"/>
        <dbReference type="ChEBI" id="CHEBI:57762"/>
        <dbReference type="EC" id="2.6.1.42"/>
    </reaction>
</comment>
<dbReference type="Proteomes" id="UP000287447">
    <property type="component" value="Unassembled WGS sequence"/>
</dbReference>
<dbReference type="GO" id="GO:0009097">
    <property type="term" value="P:isoleucine biosynthetic process"/>
    <property type="evidence" value="ECO:0007669"/>
    <property type="project" value="UniProtKB-UniPathway"/>
</dbReference>
<evidence type="ECO:0000256" key="4">
    <source>
        <dbReference type="ARBA" id="ARBA00004931"/>
    </source>
</evidence>
<proteinExistence type="inferred from homology"/>
<dbReference type="CDD" id="cd00449">
    <property type="entry name" value="PLPDE_IV"/>
    <property type="match status" value="1"/>
</dbReference>
<comment type="cofactor">
    <cofactor evidence="1 14">
        <name>pyridoxal 5'-phosphate</name>
        <dbReference type="ChEBI" id="CHEBI:597326"/>
    </cofactor>
</comment>
<protein>
    <recommendedName>
        <fullName evidence="14">Branched-chain-amino-acid aminotransferase</fullName>
        <shortName evidence="14">BCAT</shortName>
        <ecNumber evidence="14">2.6.1.42</ecNumber>
    </recommendedName>
</protein>
<dbReference type="SUPFAM" id="SSF56752">
    <property type="entry name" value="D-aminoacid aminotransferase-like PLP-dependent enzymes"/>
    <property type="match status" value="1"/>
</dbReference>
<dbReference type="OrthoDB" id="9805628at2"/>
<reference evidence="16" key="1">
    <citation type="submission" date="2019-01" db="EMBL/GenBank/DDBJ databases">
        <title>Gri0909 isolated from a small marine red alga.</title>
        <authorList>
            <person name="Kim J."/>
            <person name="Jeong S.E."/>
            <person name="Jeon C.O."/>
        </authorList>
    </citation>
    <scope>NUCLEOTIDE SEQUENCE [LARGE SCALE GENOMIC DNA]</scope>
    <source>
        <strain evidence="16">Gri0909</strain>
    </source>
</reference>
<evidence type="ECO:0000256" key="10">
    <source>
        <dbReference type="ARBA" id="ARBA00023304"/>
    </source>
</evidence>
<evidence type="ECO:0000313" key="15">
    <source>
        <dbReference type="EMBL" id="RVU36546.1"/>
    </source>
</evidence>
<dbReference type="UniPathway" id="UPA00047">
    <property type="reaction ID" value="UER00058"/>
</dbReference>
<dbReference type="InterPro" id="IPR001544">
    <property type="entry name" value="Aminotrans_IV"/>
</dbReference>